<dbReference type="InterPro" id="IPR013249">
    <property type="entry name" value="RNA_pol_sigma70_r4_t2"/>
</dbReference>
<gene>
    <name evidence="6" type="ORF">SAMN05660874_01013</name>
</gene>
<dbReference type="InterPro" id="IPR013324">
    <property type="entry name" value="RNA_pol_sigma_r3/r4-like"/>
</dbReference>
<dbReference type="Gene3D" id="1.10.10.10">
    <property type="entry name" value="Winged helix-like DNA-binding domain superfamily/Winged helix DNA-binding domain"/>
    <property type="match status" value="1"/>
</dbReference>
<name>A0A1I6PQX5_9PSEU</name>
<dbReference type="GO" id="GO:0003677">
    <property type="term" value="F:DNA binding"/>
    <property type="evidence" value="ECO:0007669"/>
    <property type="project" value="InterPro"/>
</dbReference>
<evidence type="ECO:0000259" key="5">
    <source>
        <dbReference type="Pfam" id="PF08281"/>
    </source>
</evidence>
<dbReference type="CDD" id="cd06171">
    <property type="entry name" value="Sigma70_r4"/>
    <property type="match status" value="1"/>
</dbReference>
<organism evidence="6 7">
    <name type="scientific">Saccharopolyspora flava</name>
    <dbReference type="NCBI Taxonomy" id="95161"/>
    <lineage>
        <taxon>Bacteria</taxon>
        <taxon>Bacillati</taxon>
        <taxon>Actinomycetota</taxon>
        <taxon>Actinomycetes</taxon>
        <taxon>Pseudonocardiales</taxon>
        <taxon>Pseudonocardiaceae</taxon>
        <taxon>Saccharopolyspora</taxon>
    </lineage>
</organism>
<dbReference type="PANTHER" id="PTHR43133">
    <property type="entry name" value="RNA POLYMERASE ECF-TYPE SIGMA FACTO"/>
    <property type="match status" value="1"/>
</dbReference>
<dbReference type="STRING" id="95161.SAMN05660874_01013"/>
<reference evidence="7" key="1">
    <citation type="submission" date="2016-10" db="EMBL/GenBank/DDBJ databases">
        <authorList>
            <person name="Varghese N."/>
            <person name="Submissions S."/>
        </authorList>
    </citation>
    <scope>NUCLEOTIDE SEQUENCE [LARGE SCALE GENOMIC DNA]</scope>
    <source>
        <strain evidence="7">DSM 44771</strain>
    </source>
</reference>
<dbReference type="RefSeq" id="WP_093414010.1">
    <property type="nucleotide sequence ID" value="NZ_FOZX01000001.1"/>
</dbReference>
<dbReference type="AlphaFoldDB" id="A0A1I6PQX5"/>
<dbReference type="InterPro" id="IPR036388">
    <property type="entry name" value="WH-like_DNA-bd_sf"/>
</dbReference>
<dbReference type="Proteomes" id="UP000198852">
    <property type="component" value="Unassembled WGS sequence"/>
</dbReference>
<evidence type="ECO:0000313" key="7">
    <source>
        <dbReference type="Proteomes" id="UP000198852"/>
    </source>
</evidence>
<dbReference type="InterPro" id="IPR039425">
    <property type="entry name" value="RNA_pol_sigma-70-like"/>
</dbReference>
<comment type="similarity">
    <text evidence="1">Belongs to the sigma-70 factor family. ECF subfamily.</text>
</comment>
<evidence type="ECO:0000256" key="1">
    <source>
        <dbReference type="ARBA" id="ARBA00010641"/>
    </source>
</evidence>
<dbReference type="PANTHER" id="PTHR43133:SF51">
    <property type="entry name" value="RNA POLYMERASE SIGMA FACTOR"/>
    <property type="match status" value="1"/>
</dbReference>
<evidence type="ECO:0000313" key="6">
    <source>
        <dbReference type="EMBL" id="SFS42468.1"/>
    </source>
</evidence>
<dbReference type="NCBIfam" id="TIGR02937">
    <property type="entry name" value="sigma70-ECF"/>
    <property type="match status" value="1"/>
</dbReference>
<proteinExistence type="inferred from homology"/>
<protein>
    <submittedName>
        <fullName evidence="6">RNA polymerase sigma-70 factor, ECF subfamily</fullName>
    </submittedName>
</protein>
<evidence type="ECO:0000256" key="4">
    <source>
        <dbReference type="ARBA" id="ARBA00023163"/>
    </source>
</evidence>
<keyword evidence="3" id="KW-0731">Sigma factor</keyword>
<accession>A0A1I6PQX5</accession>
<dbReference type="InterPro" id="IPR013325">
    <property type="entry name" value="RNA_pol_sigma_r2"/>
</dbReference>
<dbReference type="Gene3D" id="1.10.1740.10">
    <property type="match status" value="1"/>
</dbReference>
<dbReference type="SUPFAM" id="SSF88659">
    <property type="entry name" value="Sigma3 and sigma4 domains of RNA polymerase sigma factors"/>
    <property type="match status" value="1"/>
</dbReference>
<evidence type="ECO:0000256" key="2">
    <source>
        <dbReference type="ARBA" id="ARBA00023015"/>
    </source>
</evidence>
<feature type="domain" description="RNA polymerase sigma factor 70 region 4 type 2" evidence="5">
    <location>
        <begin position="116"/>
        <end position="161"/>
    </location>
</feature>
<dbReference type="GO" id="GO:0006352">
    <property type="term" value="P:DNA-templated transcription initiation"/>
    <property type="evidence" value="ECO:0007669"/>
    <property type="project" value="InterPro"/>
</dbReference>
<dbReference type="OrthoDB" id="5518337at2"/>
<dbReference type="Pfam" id="PF08281">
    <property type="entry name" value="Sigma70_r4_2"/>
    <property type="match status" value="1"/>
</dbReference>
<dbReference type="EMBL" id="FOZX01000001">
    <property type="protein sequence ID" value="SFS42468.1"/>
    <property type="molecule type" value="Genomic_DNA"/>
</dbReference>
<keyword evidence="2" id="KW-0805">Transcription regulation</keyword>
<dbReference type="GO" id="GO:0016987">
    <property type="term" value="F:sigma factor activity"/>
    <property type="evidence" value="ECO:0007669"/>
    <property type="project" value="UniProtKB-KW"/>
</dbReference>
<sequence>MTIAHEPNPVPALLVRAQGGDGQAMNELLTHITPYVARVCASVARYHSSDAMQEALLAIYRGLTTVREPAAFYGWVRSVTVREAVRTVKRLNDAATCSSVEARHEANPLEGVHINDVLERLSTPHREVLTLRAWGLNEEEMAETLHLPVGTVRSRLHRARRSFQEAWAPSAA</sequence>
<dbReference type="SUPFAM" id="SSF88946">
    <property type="entry name" value="Sigma2 domain of RNA polymerase sigma factors"/>
    <property type="match status" value="1"/>
</dbReference>
<dbReference type="InterPro" id="IPR014284">
    <property type="entry name" value="RNA_pol_sigma-70_dom"/>
</dbReference>
<keyword evidence="4" id="KW-0804">Transcription</keyword>
<evidence type="ECO:0000256" key="3">
    <source>
        <dbReference type="ARBA" id="ARBA00023082"/>
    </source>
</evidence>
<keyword evidence="7" id="KW-1185">Reference proteome</keyword>